<dbReference type="CDD" id="cd01335">
    <property type="entry name" value="Radical_SAM"/>
    <property type="match status" value="1"/>
</dbReference>
<dbReference type="InterPro" id="IPR023404">
    <property type="entry name" value="rSAM_horseshoe"/>
</dbReference>
<sequence>MIVAIIDGYTDEPAGLGVPPYLGIYPRYAYGAIKKARKDAQVFYLTIDDLRATFLGERGVETKNKTPNFPKVRDILAKADLVVYIGGLHTPGKYLSAVPGSVEEVARFLRDVNATKILGGPAFMGSASMGGVKITSRELQLAESVFDYVVYGDLEAFLFDYLSNPKDPDPFRFRNYAELRDYAIIGTEVVRQFPDYPDFVIVEIETQRGCPKAMGIGGCSFCTEPVRYRTVEDRPVEDVVAEVKALYDLGVRHFRVGRQSCIFSYMAKPNGRVPIPNPEAIEKLFAGIRSVAPDVKTLHVDNANPAVIANYPEESIRIAKALIKYGTPGNVVAFGLESADPKVAKLNNLNATAEETYEAVKILNEIGARRGYNGMPWLLPGINIIFGLPGETKKSYEITFQFLKRLLDDGLMVRRINIRQVVVFPGTPLWHMRDKVKTEKHKRLIQHYRHKIRHEIDLPMLKRVVPVGTVLKDVRAEVFDNGLTYGRQIGSYPLIVGIPKEIPLNRFYDVLIVDHGFRSITGIPVPINVNRESPRVLQLIPGIGKKTAVKIMAKRPFASKEEFFKVMGEEKKKAMWDLITLK</sequence>
<evidence type="ECO:0000313" key="3">
    <source>
        <dbReference type="Proteomes" id="UP000029980"/>
    </source>
</evidence>
<dbReference type="Gene3D" id="3.80.30.20">
    <property type="entry name" value="tm_1862 like domain"/>
    <property type="match status" value="1"/>
</dbReference>
<proteinExistence type="predicted"/>
<gene>
    <name evidence="2" type="ORF">TEU_07200</name>
</gene>
<dbReference type="Gene3D" id="1.10.150.320">
    <property type="entry name" value="Photosystem II 12 kDa extrinsic protein"/>
    <property type="match status" value="1"/>
</dbReference>
<dbReference type="OrthoDB" id="358785at2157"/>
<dbReference type="PROSITE" id="PS51918">
    <property type="entry name" value="RADICAL_SAM"/>
    <property type="match status" value="1"/>
</dbReference>
<dbReference type="SFLD" id="SFLDS00029">
    <property type="entry name" value="Radical_SAM"/>
    <property type="match status" value="1"/>
</dbReference>
<reference evidence="2 3" key="1">
    <citation type="journal article" date="2015" name="Int. J. Syst. Evol. Microbiol.">
        <title>Thermococcus eurythermalis sp. nov., a conditional piezophilic hyperthermophilic archaeon with a wide temperature range isolated from an oil-immersed chimney in the Guaymas Basin.</title>
        <authorList>
            <person name="Zhao W."/>
            <person name="Zeng X."/>
            <person name="Xiao X."/>
        </authorList>
    </citation>
    <scope>NUCLEOTIDE SEQUENCE [LARGE SCALE GENOMIC DNA]</scope>
    <source>
        <strain evidence="2 3">A501</strain>
    </source>
</reference>
<accession>A0A097QUK8</accession>
<dbReference type="RefSeq" id="WP_050003107.1">
    <property type="nucleotide sequence ID" value="NZ_CP008887.1"/>
</dbReference>
<dbReference type="SFLD" id="SFLDG01082">
    <property type="entry name" value="B12-binding_domain_containing"/>
    <property type="match status" value="1"/>
</dbReference>
<dbReference type="SUPFAM" id="SSF102114">
    <property type="entry name" value="Radical SAM enzymes"/>
    <property type="match status" value="1"/>
</dbReference>
<dbReference type="PANTHER" id="PTHR43324">
    <property type="match status" value="1"/>
</dbReference>
<dbReference type="Proteomes" id="UP000029980">
    <property type="component" value="Chromosome"/>
</dbReference>
<protein>
    <recommendedName>
        <fullName evidence="1">Radical SAM core domain-containing protein</fullName>
    </recommendedName>
</protein>
<dbReference type="HOGENOM" id="CLU_533842_0_0_2"/>
<dbReference type="AlphaFoldDB" id="A0A097QUK8"/>
<dbReference type="InterPro" id="IPR058240">
    <property type="entry name" value="rSAM_sf"/>
</dbReference>
<dbReference type="STRING" id="1505907.TEU_07200"/>
<dbReference type="KEGG" id="teu:TEU_07200"/>
<dbReference type="EMBL" id="CP008887">
    <property type="protein sequence ID" value="AIU70133.1"/>
    <property type="molecule type" value="Genomic_DNA"/>
</dbReference>
<keyword evidence="3" id="KW-1185">Reference proteome</keyword>
<dbReference type="PANTHER" id="PTHR43324:SF1">
    <property type="entry name" value="RADICAL SAM CORE DOMAIN-CONTAINING PROTEIN"/>
    <property type="match status" value="1"/>
</dbReference>
<dbReference type="SMART" id="SM00729">
    <property type="entry name" value="Elp3"/>
    <property type="match status" value="1"/>
</dbReference>
<dbReference type="GO" id="GO:0003824">
    <property type="term" value="F:catalytic activity"/>
    <property type="evidence" value="ECO:0007669"/>
    <property type="project" value="InterPro"/>
</dbReference>
<name>A0A097QUK8_9EURY</name>
<dbReference type="GeneID" id="25153224"/>
<dbReference type="SUPFAM" id="SSF81585">
    <property type="entry name" value="PsbU/PolX domain-like"/>
    <property type="match status" value="1"/>
</dbReference>
<evidence type="ECO:0000313" key="2">
    <source>
        <dbReference type="EMBL" id="AIU70133.1"/>
    </source>
</evidence>
<dbReference type="GO" id="GO:0051536">
    <property type="term" value="F:iron-sulfur cluster binding"/>
    <property type="evidence" value="ECO:0007669"/>
    <property type="project" value="InterPro"/>
</dbReference>
<dbReference type="Pfam" id="PF04055">
    <property type="entry name" value="Radical_SAM"/>
    <property type="match status" value="1"/>
</dbReference>
<dbReference type="InterPro" id="IPR007197">
    <property type="entry name" value="rSAM"/>
</dbReference>
<evidence type="ECO:0000259" key="1">
    <source>
        <dbReference type="PROSITE" id="PS51918"/>
    </source>
</evidence>
<organism evidence="2 3">
    <name type="scientific">Thermococcus eurythermalis</name>
    <dbReference type="NCBI Taxonomy" id="1505907"/>
    <lineage>
        <taxon>Archaea</taxon>
        <taxon>Methanobacteriati</taxon>
        <taxon>Methanobacteriota</taxon>
        <taxon>Thermococci</taxon>
        <taxon>Thermococcales</taxon>
        <taxon>Thermococcaceae</taxon>
        <taxon>Thermococcus</taxon>
    </lineage>
</organism>
<feature type="domain" description="Radical SAM core" evidence="1">
    <location>
        <begin position="196"/>
        <end position="455"/>
    </location>
</feature>
<dbReference type="InterPro" id="IPR006638">
    <property type="entry name" value="Elp3/MiaA/NifB-like_rSAM"/>
</dbReference>